<keyword evidence="2" id="KW-1185">Reference proteome</keyword>
<organism evidence="1 2">
    <name type="scientific">Brenneria izadpanahii</name>
    <dbReference type="NCBI Taxonomy" id="2722756"/>
    <lineage>
        <taxon>Bacteria</taxon>
        <taxon>Pseudomonadati</taxon>
        <taxon>Pseudomonadota</taxon>
        <taxon>Gammaproteobacteria</taxon>
        <taxon>Enterobacterales</taxon>
        <taxon>Pectobacteriaceae</taxon>
        <taxon>Brenneria</taxon>
    </lineage>
</organism>
<evidence type="ECO:0000313" key="1">
    <source>
        <dbReference type="EMBL" id="QTF08800.1"/>
    </source>
</evidence>
<dbReference type="EMBL" id="CP050854">
    <property type="protein sequence ID" value="QTF08800.1"/>
    <property type="molecule type" value="Genomic_DNA"/>
</dbReference>
<dbReference type="RefSeq" id="WP_208227138.1">
    <property type="nucleotide sequence ID" value="NZ_CP050854.1"/>
</dbReference>
<sequence length="60" mass="6948">MSDWQLALIDSLRHIEGYRQEIGFVLRKLSEIKLTAGVVVMEVERMAANEAIKKRGFRPF</sequence>
<gene>
    <name evidence="1" type="ORF">HC231_13465</name>
</gene>
<evidence type="ECO:0000313" key="2">
    <source>
        <dbReference type="Proteomes" id="UP000671960"/>
    </source>
</evidence>
<name>A0ABX7UU26_9GAMM</name>
<accession>A0ABX7UU26</accession>
<dbReference type="Proteomes" id="UP000671960">
    <property type="component" value="Chromosome"/>
</dbReference>
<protein>
    <submittedName>
        <fullName evidence="1">Uncharacterized protein</fullName>
    </submittedName>
</protein>
<reference evidence="1 2" key="1">
    <citation type="submission" date="2020-03" db="EMBL/GenBank/DDBJ databases">
        <authorList>
            <person name="Bakhshi Ganjeh M."/>
        </authorList>
    </citation>
    <scope>NUCLEOTIDE SEQUENCE [LARGE SCALE GENOMIC DNA]</scope>
    <source>
        <strain evidence="2">Iran 50</strain>
    </source>
</reference>
<proteinExistence type="predicted"/>